<dbReference type="EMBL" id="LK022848">
    <property type="protein sequence ID" value="CDR09839.1"/>
    <property type="molecule type" value="Genomic_DNA"/>
</dbReference>
<dbReference type="AlphaFoldDB" id="A0A061A356"/>
<dbReference type="HOGENOM" id="CLU_1730402_0_0_11"/>
<reference evidence="1" key="1">
    <citation type="submission" date="2014-05" db="EMBL/GenBank/DDBJ databases">
        <authorList>
            <person name="Horn Fabian"/>
        </authorList>
    </citation>
    <scope>NUCLEOTIDE SEQUENCE</scope>
</reference>
<accession>A0A061A356</accession>
<protein>
    <submittedName>
        <fullName evidence="1">Uncharacterized protein</fullName>
    </submittedName>
</protein>
<evidence type="ECO:0000313" key="1">
    <source>
        <dbReference type="EMBL" id="CDR09839.1"/>
    </source>
</evidence>
<name>A0A061A356_9ACTN</name>
<proteinExistence type="predicted"/>
<gene>
    <name evidence="1" type="ORF">SIRAN6432</name>
</gene>
<sequence length="151" mass="15851">MVVPGAGFPGVGGCGVQPVGEVPEKIAHAALSRYLTGDSRSRGDSQFEVSLSELRQGKLDRVKSAIAVQARTEQGESPMSVGLGFNCISELKSRDGRQAFELSLVVRMNPQGSRLLSFSAGQRIVGMVQVAKCGSPVALVCGEGPRMSMAE</sequence>
<organism evidence="1">
    <name type="scientific">Streptomyces iranensis</name>
    <dbReference type="NCBI Taxonomy" id="576784"/>
    <lineage>
        <taxon>Bacteria</taxon>
        <taxon>Bacillati</taxon>
        <taxon>Actinomycetota</taxon>
        <taxon>Actinomycetes</taxon>
        <taxon>Kitasatosporales</taxon>
        <taxon>Streptomycetaceae</taxon>
        <taxon>Streptomyces</taxon>
        <taxon>Streptomyces violaceusniger group</taxon>
    </lineage>
</organism>